<dbReference type="Proteomes" id="UP000292382">
    <property type="component" value="Unassembled WGS sequence"/>
</dbReference>
<dbReference type="AlphaFoldDB" id="A0A4Q5AWE1"/>
<feature type="coiled-coil region" evidence="1">
    <location>
        <begin position="12"/>
        <end position="53"/>
    </location>
</feature>
<evidence type="ECO:0000313" key="2">
    <source>
        <dbReference type="EMBL" id="RYQ38709.1"/>
    </source>
</evidence>
<reference evidence="2 3" key="1">
    <citation type="submission" date="2018-12" db="EMBL/GenBank/DDBJ databases">
        <title>Unveiling genomic diversity among members of the Bifidobacterium pseudolongum species, a widely distributed gut commensal of the animal kingdom.</title>
        <authorList>
            <person name="Lugli G.A."/>
            <person name="Duranti S."/>
            <person name="Albert K."/>
            <person name="Mancabelli L."/>
            <person name="Napoli S."/>
            <person name="Viappiani A."/>
            <person name="Anzalone R."/>
            <person name="Longhi G."/>
            <person name="Milani C."/>
            <person name="Turroni F."/>
            <person name="Alessandri G."/>
            <person name="Sela D.A."/>
            <person name="Van Sinderen D."/>
            <person name="Ventura M."/>
        </authorList>
    </citation>
    <scope>NUCLEOTIDE SEQUENCE [LARGE SCALE GENOMIC DNA]</scope>
    <source>
        <strain evidence="2 3">2003B</strain>
    </source>
</reference>
<keyword evidence="1" id="KW-0175">Coiled coil</keyword>
<name>A0A4Q5AWE1_9BIFI</name>
<sequence length="60" mass="7143">MDTKRPLSDYTRPELEERIRKLNAEARGYRLKAADWKRQAQFWETYAKRLENNDGARGTA</sequence>
<dbReference type="RefSeq" id="WP_129966679.1">
    <property type="nucleotide sequence ID" value="NZ_RYUW01000002.1"/>
</dbReference>
<evidence type="ECO:0000313" key="3">
    <source>
        <dbReference type="Proteomes" id="UP000292382"/>
    </source>
</evidence>
<evidence type="ECO:0000256" key="1">
    <source>
        <dbReference type="SAM" id="Coils"/>
    </source>
</evidence>
<proteinExistence type="predicted"/>
<gene>
    <name evidence="2" type="ORF">PG2003B_0072</name>
</gene>
<dbReference type="EMBL" id="RYUW01000002">
    <property type="protein sequence ID" value="RYQ38709.1"/>
    <property type="molecule type" value="Genomic_DNA"/>
</dbReference>
<comment type="caution">
    <text evidence="2">The sequence shown here is derived from an EMBL/GenBank/DDBJ whole genome shotgun (WGS) entry which is preliminary data.</text>
</comment>
<accession>A0A4Q5AWE1</accession>
<protein>
    <submittedName>
        <fullName evidence="2">Uncharacterized protein</fullName>
    </submittedName>
</protein>
<organism evidence="2 3">
    <name type="scientific">Bifidobacterium pseudolongum subsp. globosum</name>
    <dbReference type="NCBI Taxonomy" id="1690"/>
    <lineage>
        <taxon>Bacteria</taxon>
        <taxon>Bacillati</taxon>
        <taxon>Actinomycetota</taxon>
        <taxon>Actinomycetes</taxon>
        <taxon>Bifidobacteriales</taxon>
        <taxon>Bifidobacteriaceae</taxon>
        <taxon>Bifidobacterium</taxon>
    </lineage>
</organism>